<dbReference type="RefSeq" id="WP_188124233.1">
    <property type="nucleotide sequence ID" value="NZ_BOMP01000167.1"/>
</dbReference>
<evidence type="ECO:0000256" key="1">
    <source>
        <dbReference type="SAM" id="Phobius"/>
    </source>
</evidence>
<evidence type="ECO:0000313" key="4">
    <source>
        <dbReference type="Proteomes" id="UP000590511"/>
    </source>
</evidence>
<dbReference type="Proteomes" id="UP000590511">
    <property type="component" value="Unassembled WGS sequence"/>
</dbReference>
<comment type="caution">
    <text evidence="3">The sequence shown here is derived from an EMBL/GenBank/DDBJ whole genome shotgun (WGS) entry which is preliminary data.</text>
</comment>
<dbReference type="EMBL" id="BOMP01000167">
    <property type="protein sequence ID" value="GIE45597.1"/>
    <property type="molecule type" value="Genomic_DNA"/>
</dbReference>
<feature type="transmembrane region" description="Helical" evidence="1">
    <location>
        <begin position="58"/>
        <end position="82"/>
    </location>
</feature>
<evidence type="ECO:0000313" key="5">
    <source>
        <dbReference type="Proteomes" id="UP000631312"/>
    </source>
</evidence>
<reference evidence="3 4" key="1">
    <citation type="submission" date="2020-08" db="EMBL/GenBank/DDBJ databases">
        <title>Sequencing the genomes of 1000 actinobacteria strains.</title>
        <authorList>
            <person name="Klenk H.-P."/>
        </authorList>
    </citation>
    <scope>NUCLEOTIDE SEQUENCE [LARGE SCALE GENOMIC DNA]</scope>
    <source>
        <strain evidence="3 4">DSM 43150</strain>
    </source>
</reference>
<evidence type="ECO:0000313" key="2">
    <source>
        <dbReference type="EMBL" id="GIE45597.1"/>
    </source>
</evidence>
<dbReference type="AlphaFoldDB" id="A0A7W7MJH3"/>
<keyword evidence="1" id="KW-0472">Membrane</keyword>
<keyword evidence="1" id="KW-0812">Transmembrane</keyword>
<gene>
    <name evidence="2" type="ORF">Alo02nite_84950</name>
    <name evidence="3" type="ORF">BJ964_006517</name>
</gene>
<sequence length="197" mass="20555">MHADRASRVLLGLIGLTLTAAGVASLLAGGGRLGADLPDSPVLDSTVIRFAAENSTWWWPAVAATGVVMALLGGWWLLAVLFSTDRIHGVRLATDPTAGATTLTSGAVNHAIDAEIEAYRGVRAANSRLLGTPEEPELAVNVTVDQSADIGALSQRIEIGALTHARQALGRPDLPAALDITVSRRPAGRVDRAYQLP</sequence>
<dbReference type="EMBL" id="JACHNC010000001">
    <property type="protein sequence ID" value="MBB4752356.1"/>
    <property type="molecule type" value="Genomic_DNA"/>
</dbReference>
<accession>A0A7W7MJH3</accession>
<protein>
    <recommendedName>
        <fullName evidence="6">Alkaline shock response membrane anchor protein AmaP</fullName>
    </recommendedName>
</protein>
<keyword evidence="5" id="KW-1185">Reference proteome</keyword>
<keyword evidence="1" id="KW-1133">Transmembrane helix</keyword>
<reference evidence="2 5" key="2">
    <citation type="submission" date="2021-01" db="EMBL/GenBank/DDBJ databases">
        <title>Whole genome shotgun sequence of Actinoplanes lobatus NBRC 12513.</title>
        <authorList>
            <person name="Komaki H."/>
            <person name="Tamura T."/>
        </authorList>
    </citation>
    <scope>NUCLEOTIDE SEQUENCE [LARGE SCALE GENOMIC DNA]</scope>
    <source>
        <strain evidence="2 5">NBRC 12513</strain>
    </source>
</reference>
<dbReference type="Proteomes" id="UP000631312">
    <property type="component" value="Unassembled WGS sequence"/>
</dbReference>
<evidence type="ECO:0000313" key="3">
    <source>
        <dbReference type="EMBL" id="MBB4752356.1"/>
    </source>
</evidence>
<dbReference type="NCBIfam" id="NF033218">
    <property type="entry name" value="anchor_AmaP"/>
    <property type="match status" value="1"/>
</dbReference>
<evidence type="ECO:0008006" key="6">
    <source>
        <dbReference type="Google" id="ProtNLM"/>
    </source>
</evidence>
<organism evidence="3 4">
    <name type="scientific">Actinoplanes lobatus</name>
    <dbReference type="NCBI Taxonomy" id="113568"/>
    <lineage>
        <taxon>Bacteria</taxon>
        <taxon>Bacillati</taxon>
        <taxon>Actinomycetota</taxon>
        <taxon>Actinomycetes</taxon>
        <taxon>Micromonosporales</taxon>
        <taxon>Micromonosporaceae</taxon>
        <taxon>Actinoplanes</taxon>
    </lineage>
</organism>
<proteinExistence type="predicted"/>
<name>A0A7W7MJH3_9ACTN</name>